<dbReference type="InterPro" id="IPR006240">
    <property type="entry name" value="CysQ"/>
</dbReference>
<comment type="similarity">
    <text evidence="4">Belongs to the inositol monophosphatase superfamily. CysQ family.</text>
</comment>
<dbReference type="GO" id="GO:0005886">
    <property type="term" value="C:plasma membrane"/>
    <property type="evidence" value="ECO:0007669"/>
    <property type="project" value="UniProtKB-SubCell"/>
</dbReference>
<dbReference type="Gene3D" id="3.30.540.10">
    <property type="entry name" value="Fructose-1,6-Bisphosphatase, subunit A, domain 1"/>
    <property type="match status" value="1"/>
</dbReference>
<feature type="binding site" evidence="5">
    <location>
        <position position="233"/>
    </location>
    <ligand>
        <name>Mg(2+)</name>
        <dbReference type="ChEBI" id="CHEBI:18420"/>
        <label>1</label>
        <note>catalytic</note>
    </ligand>
</feature>
<dbReference type="PANTHER" id="PTHR43028:SF5">
    <property type="entry name" value="3'(2'),5'-BISPHOSPHATE NUCLEOTIDASE 1"/>
    <property type="match status" value="1"/>
</dbReference>
<accession>A0A1D8D8V5</accession>
<proteinExistence type="inferred from homology"/>
<feature type="binding site" evidence="4">
    <location>
        <position position="96"/>
    </location>
    <ligand>
        <name>Mg(2+)</name>
        <dbReference type="ChEBI" id="CHEBI:18420"/>
        <label>1</label>
    </ligand>
</feature>
<dbReference type="InterPro" id="IPR000760">
    <property type="entry name" value="Inositol_monophosphatase-like"/>
</dbReference>
<feature type="binding site" evidence="4">
    <location>
        <position position="94"/>
    </location>
    <ligand>
        <name>Mg(2+)</name>
        <dbReference type="ChEBI" id="CHEBI:18420"/>
        <label>2</label>
    </ligand>
</feature>
<keyword evidence="7" id="KW-1185">Reference proteome</keyword>
<dbReference type="NCBIfam" id="TIGR01331">
    <property type="entry name" value="bisphos_cysQ"/>
    <property type="match status" value="1"/>
</dbReference>
<comment type="subcellular location">
    <subcellularLocation>
        <location evidence="4">Cell membrane</location>
        <topology evidence="4">Peripheral membrane protein</topology>
        <orientation evidence="4">Cytoplasmic side</orientation>
    </subcellularLocation>
</comment>
<evidence type="ECO:0000256" key="5">
    <source>
        <dbReference type="PIRSR" id="PIRSR600760-2"/>
    </source>
</evidence>
<evidence type="ECO:0000313" key="6">
    <source>
        <dbReference type="EMBL" id="AOS84119.1"/>
    </source>
</evidence>
<dbReference type="GO" id="GO:0000287">
    <property type="term" value="F:magnesium ion binding"/>
    <property type="evidence" value="ECO:0007669"/>
    <property type="project" value="UniProtKB-UniRule"/>
</dbReference>
<feature type="binding site" evidence="4">
    <location>
        <position position="74"/>
    </location>
    <ligand>
        <name>Mg(2+)</name>
        <dbReference type="ChEBI" id="CHEBI:18420"/>
        <label>1</label>
    </ligand>
</feature>
<evidence type="ECO:0000256" key="3">
    <source>
        <dbReference type="ARBA" id="ARBA00022842"/>
    </source>
</evidence>
<dbReference type="GO" id="GO:0000103">
    <property type="term" value="P:sulfate assimilation"/>
    <property type="evidence" value="ECO:0007669"/>
    <property type="project" value="TreeGrafter"/>
</dbReference>
<dbReference type="Proteomes" id="UP000095185">
    <property type="component" value="Chromosome"/>
</dbReference>
<feature type="binding site" evidence="5">
    <location>
        <position position="96"/>
    </location>
    <ligand>
        <name>Mg(2+)</name>
        <dbReference type="ChEBI" id="CHEBI:18420"/>
        <label>1</label>
        <note>catalytic</note>
    </ligand>
</feature>
<evidence type="ECO:0000256" key="4">
    <source>
        <dbReference type="HAMAP-Rule" id="MF_02095"/>
    </source>
</evidence>
<dbReference type="CDD" id="cd01638">
    <property type="entry name" value="CysQ"/>
    <property type="match status" value="1"/>
</dbReference>
<comment type="cofactor">
    <cofactor evidence="4 5">
        <name>Mg(2+)</name>
        <dbReference type="ChEBI" id="CHEBI:18420"/>
    </cofactor>
</comment>
<gene>
    <name evidence="4" type="primary">cysQ</name>
    <name evidence="6" type="ORF">BIU88_08230</name>
</gene>
<dbReference type="KEGG" id="clz:BIU88_08230"/>
<dbReference type="PANTHER" id="PTHR43028">
    <property type="entry name" value="3'(2'),5'-BISPHOSPHATE NUCLEOTIDASE 1"/>
    <property type="match status" value="1"/>
</dbReference>
<feature type="binding site" evidence="4">
    <location>
        <position position="97"/>
    </location>
    <ligand>
        <name>Mg(2+)</name>
        <dbReference type="ChEBI" id="CHEBI:18420"/>
        <label>2</label>
    </ligand>
</feature>
<dbReference type="EMBL" id="CP017305">
    <property type="protein sequence ID" value="AOS84119.1"/>
    <property type="molecule type" value="Genomic_DNA"/>
</dbReference>
<feature type="binding site" evidence="5">
    <location>
        <position position="74"/>
    </location>
    <ligand>
        <name>Mg(2+)</name>
        <dbReference type="ChEBI" id="CHEBI:18420"/>
        <label>1</label>
        <note>catalytic</note>
    </ligand>
</feature>
<reference evidence="6" key="1">
    <citation type="submission" date="2016-09" db="EMBL/GenBank/DDBJ databases">
        <title>Genome sequence of Chlorobaculum limnaeum.</title>
        <authorList>
            <person name="Liu Z."/>
            <person name="Tank M."/>
            <person name="Bryant D.A."/>
        </authorList>
    </citation>
    <scope>NUCLEOTIDE SEQUENCE [LARGE SCALE GENOMIC DNA]</scope>
    <source>
        <strain evidence="6">DSM 1677</strain>
    </source>
</reference>
<keyword evidence="4" id="KW-0378">Hydrolase</keyword>
<name>A0A1D8D8V5_CHLLM</name>
<dbReference type="Pfam" id="PF00459">
    <property type="entry name" value="Inositol_P"/>
    <property type="match status" value="1"/>
</dbReference>
<dbReference type="RefSeq" id="WP_069810312.1">
    <property type="nucleotide sequence ID" value="NZ_CP017305.1"/>
</dbReference>
<keyword evidence="3 4" id="KW-0460">Magnesium</keyword>
<feature type="binding site" evidence="4">
    <location>
        <position position="233"/>
    </location>
    <ligand>
        <name>Mg(2+)</name>
        <dbReference type="ChEBI" id="CHEBI:18420"/>
        <label>2</label>
    </ligand>
</feature>
<feature type="binding site" evidence="4">
    <location>
        <position position="94"/>
    </location>
    <ligand>
        <name>Mg(2+)</name>
        <dbReference type="ChEBI" id="CHEBI:18420"/>
        <label>1</label>
    </ligand>
</feature>
<keyword evidence="2 4" id="KW-0479">Metal-binding</keyword>
<dbReference type="STRING" id="274537.BIU88_08230"/>
<dbReference type="HAMAP" id="MF_02095">
    <property type="entry name" value="CysQ"/>
    <property type="match status" value="1"/>
</dbReference>
<comment type="catalytic activity">
    <reaction evidence="1 4">
        <text>adenosine 3',5'-bisphosphate + H2O = AMP + phosphate</text>
        <dbReference type="Rhea" id="RHEA:10040"/>
        <dbReference type="ChEBI" id="CHEBI:15377"/>
        <dbReference type="ChEBI" id="CHEBI:43474"/>
        <dbReference type="ChEBI" id="CHEBI:58343"/>
        <dbReference type="ChEBI" id="CHEBI:456215"/>
        <dbReference type="EC" id="3.1.3.7"/>
    </reaction>
</comment>
<evidence type="ECO:0000313" key="7">
    <source>
        <dbReference type="Proteomes" id="UP000095185"/>
    </source>
</evidence>
<dbReference type="EC" id="3.1.3.7" evidence="4"/>
<dbReference type="InterPro" id="IPR020583">
    <property type="entry name" value="Inositol_monoP_metal-BS"/>
</dbReference>
<feature type="binding site" evidence="4">
    <location>
        <begin position="96"/>
        <end position="99"/>
    </location>
    <ligand>
        <name>substrate</name>
    </ligand>
</feature>
<feature type="binding site" evidence="4">
    <location>
        <position position="233"/>
    </location>
    <ligand>
        <name>substrate</name>
    </ligand>
</feature>
<dbReference type="AlphaFoldDB" id="A0A1D8D8V5"/>
<organism evidence="6 7">
    <name type="scientific">Chlorobaculum limnaeum</name>
    <dbReference type="NCBI Taxonomy" id="274537"/>
    <lineage>
        <taxon>Bacteria</taxon>
        <taxon>Pseudomonadati</taxon>
        <taxon>Chlorobiota</taxon>
        <taxon>Chlorobiia</taxon>
        <taxon>Chlorobiales</taxon>
        <taxon>Chlorobiaceae</taxon>
        <taxon>Chlorobaculum</taxon>
    </lineage>
</organism>
<dbReference type="OrthoDB" id="9772456at2"/>
<keyword evidence="4" id="KW-1003">Cell membrane</keyword>
<feature type="binding site" evidence="5">
    <location>
        <position position="94"/>
    </location>
    <ligand>
        <name>Mg(2+)</name>
        <dbReference type="ChEBI" id="CHEBI:18420"/>
        <label>1</label>
        <note>catalytic</note>
    </ligand>
</feature>
<evidence type="ECO:0000256" key="1">
    <source>
        <dbReference type="ARBA" id="ARBA00001625"/>
    </source>
</evidence>
<evidence type="ECO:0000256" key="2">
    <source>
        <dbReference type="ARBA" id="ARBA00022723"/>
    </source>
</evidence>
<dbReference type="GO" id="GO:0008441">
    <property type="term" value="F:3'(2'),5'-bisphosphate nucleotidase activity"/>
    <property type="evidence" value="ECO:0007669"/>
    <property type="project" value="UniProtKB-UniRule"/>
</dbReference>
<dbReference type="Gene3D" id="3.40.190.80">
    <property type="match status" value="1"/>
</dbReference>
<protein>
    <recommendedName>
        <fullName evidence="4">3'(2'),5'-bisphosphate nucleotidase CysQ</fullName>
        <ecNumber evidence="4">3.1.3.7</ecNumber>
    </recommendedName>
    <alternativeName>
        <fullName evidence="4">3'(2'),5-bisphosphonucleoside 3'(2')-phosphohydrolase</fullName>
    </alternativeName>
    <alternativeName>
        <fullName evidence="4">3'-phosphoadenosine 5'-phosphate phosphatase</fullName>
        <shortName evidence="4">PAP phosphatase</shortName>
    </alternativeName>
</protein>
<comment type="function">
    <text evidence="4">Converts adenosine-3',5'-bisphosphate (PAP) to AMP.</text>
</comment>
<sequence>MNQKLMNNNPSNTLLNIAIEAALMAGHEILAVYESGDFSVEAKADGSPLTRADKLAHAKIAAKLEKTGVPILSEEGRTIPFAERAAWGRLWIVDPLDGTKEFISCNGEFTVNIALVENGTPVLGIIYVPDLHELFYGVVDQGALKVEGANGFDNIGELLATAILLPLKHDATTYRVAVSRSHMNERTISFIDSLREEHPGLEIMQLGSSLKFCMAASGEADIYPRFGPTMEWDTAAGHAIALAAGKRMEKADDEGEITYNKENLLNPYFIVR</sequence>
<dbReference type="PROSITE" id="PS00629">
    <property type="entry name" value="IMP_1"/>
    <property type="match status" value="1"/>
</dbReference>
<keyword evidence="4" id="KW-0472">Membrane</keyword>
<feature type="binding site" evidence="4">
    <location>
        <position position="74"/>
    </location>
    <ligand>
        <name>substrate</name>
    </ligand>
</feature>
<dbReference type="GO" id="GO:0050427">
    <property type="term" value="P:3'-phosphoadenosine 5'-phosphosulfate metabolic process"/>
    <property type="evidence" value="ECO:0007669"/>
    <property type="project" value="TreeGrafter"/>
</dbReference>
<dbReference type="InterPro" id="IPR050725">
    <property type="entry name" value="CysQ/Inositol_MonoPase"/>
</dbReference>
<dbReference type="SUPFAM" id="SSF56655">
    <property type="entry name" value="Carbohydrate phosphatase"/>
    <property type="match status" value="1"/>
</dbReference>
<feature type="binding site" evidence="5">
    <location>
        <position position="97"/>
    </location>
    <ligand>
        <name>Mg(2+)</name>
        <dbReference type="ChEBI" id="CHEBI:18420"/>
        <label>1</label>
        <note>catalytic</note>
    </ligand>
</feature>